<evidence type="ECO:0000313" key="3">
    <source>
        <dbReference type="Proteomes" id="UP001311232"/>
    </source>
</evidence>
<comment type="caution">
    <text evidence="2">The sequence shown here is derived from an EMBL/GenBank/DDBJ whole genome shotgun (WGS) entry which is preliminary data.</text>
</comment>
<reference evidence="2 3" key="1">
    <citation type="submission" date="2021-06" db="EMBL/GenBank/DDBJ databases">
        <authorList>
            <person name="Palmer J.M."/>
        </authorList>
    </citation>
    <scope>NUCLEOTIDE SEQUENCE [LARGE SCALE GENOMIC DNA]</scope>
    <source>
        <strain evidence="2 3">MEX-2019</strain>
        <tissue evidence="2">Muscle</tissue>
    </source>
</reference>
<dbReference type="Proteomes" id="UP001311232">
    <property type="component" value="Unassembled WGS sequence"/>
</dbReference>
<evidence type="ECO:0000256" key="1">
    <source>
        <dbReference type="SAM" id="MobiDB-lite"/>
    </source>
</evidence>
<sequence>MLLCQFVPPPSRSLICNQQLFPLFSLPTVCLLRALYCLALVVSDLVAFLNFSTTLSSLWYLPPPALEDDMHRVIDQQLMDKHQDEWHSVHASLSGSSRSQSPRRARRISDRDKRLFSFFKKS</sequence>
<protein>
    <submittedName>
        <fullName evidence="2">Uncharacterized protein</fullName>
    </submittedName>
</protein>
<accession>A0AAV9SLW2</accession>
<name>A0AAV9SLW2_9TELE</name>
<proteinExistence type="predicted"/>
<dbReference type="AlphaFoldDB" id="A0AAV9SLW2"/>
<feature type="region of interest" description="Disordered" evidence="1">
    <location>
        <begin position="85"/>
        <end position="109"/>
    </location>
</feature>
<organism evidence="2 3">
    <name type="scientific">Crenichthys baileyi</name>
    <name type="common">White River springfish</name>
    <dbReference type="NCBI Taxonomy" id="28760"/>
    <lineage>
        <taxon>Eukaryota</taxon>
        <taxon>Metazoa</taxon>
        <taxon>Chordata</taxon>
        <taxon>Craniata</taxon>
        <taxon>Vertebrata</taxon>
        <taxon>Euteleostomi</taxon>
        <taxon>Actinopterygii</taxon>
        <taxon>Neopterygii</taxon>
        <taxon>Teleostei</taxon>
        <taxon>Neoteleostei</taxon>
        <taxon>Acanthomorphata</taxon>
        <taxon>Ovalentaria</taxon>
        <taxon>Atherinomorphae</taxon>
        <taxon>Cyprinodontiformes</taxon>
        <taxon>Goodeidae</taxon>
        <taxon>Crenichthys</taxon>
    </lineage>
</organism>
<evidence type="ECO:0000313" key="2">
    <source>
        <dbReference type="EMBL" id="KAK5622310.1"/>
    </source>
</evidence>
<dbReference type="EMBL" id="JAHHUM010000142">
    <property type="protein sequence ID" value="KAK5622310.1"/>
    <property type="molecule type" value="Genomic_DNA"/>
</dbReference>
<keyword evidence="3" id="KW-1185">Reference proteome</keyword>
<gene>
    <name evidence="2" type="ORF">CRENBAI_005951</name>
</gene>